<dbReference type="Gene3D" id="1.10.10.60">
    <property type="entry name" value="Homeodomain-like"/>
    <property type="match status" value="1"/>
</dbReference>
<dbReference type="InterPro" id="IPR009057">
    <property type="entry name" value="Homeodomain-like_sf"/>
</dbReference>
<accession>A0A9E7I6T9</accession>
<dbReference type="GO" id="GO:0005634">
    <property type="term" value="C:nucleus"/>
    <property type="evidence" value="ECO:0007669"/>
    <property type="project" value="UniProtKB-SubCell"/>
</dbReference>
<evidence type="ECO:0000313" key="14">
    <source>
        <dbReference type="EMBL" id="URE46561.1"/>
    </source>
</evidence>
<evidence type="ECO:0000256" key="4">
    <source>
        <dbReference type="ARBA" id="ARBA00022723"/>
    </source>
</evidence>
<dbReference type="NCBIfam" id="TIGR01565">
    <property type="entry name" value="homeo_ZF_HD"/>
    <property type="match status" value="1"/>
</dbReference>
<dbReference type="GO" id="GO:0008270">
    <property type="term" value="F:zinc ion binding"/>
    <property type="evidence" value="ECO:0007669"/>
    <property type="project" value="UniProtKB-KW"/>
</dbReference>
<feature type="compositionally biased region" description="Low complexity" evidence="12">
    <location>
        <begin position="322"/>
        <end position="332"/>
    </location>
</feature>
<evidence type="ECO:0000256" key="12">
    <source>
        <dbReference type="SAM" id="MobiDB-lite"/>
    </source>
</evidence>
<keyword evidence="15" id="KW-1185">Reference proteome</keyword>
<dbReference type="OrthoDB" id="636896at2759"/>
<dbReference type="GO" id="GO:0050793">
    <property type="term" value="P:regulation of developmental process"/>
    <property type="evidence" value="ECO:0007669"/>
    <property type="project" value="TreeGrafter"/>
</dbReference>
<name>A0A9E7I6T9_9LILI</name>
<keyword evidence="4" id="KW-0479">Metal-binding</keyword>
<dbReference type="InterPro" id="IPR006456">
    <property type="entry name" value="ZF_HD_homeobox_Cys/His_dimer"/>
</dbReference>
<feature type="domain" description="ZF-HD dimerization-type" evidence="13">
    <location>
        <begin position="136"/>
        <end position="181"/>
    </location>
</feature>
<keyword evidence="6" id="KW-0862">Zinc</keyword>
<dbReference type="Pfam" id="PF04770">
    <property type="entry name" value="ZF-HD_dimer"/>
    <property type="match status" value="1"/>
</dbReference>
<evidence type="ECO:0000256" key="3">
    <source>
        <dbReference type="ARBA" id="ARBA00011416"/>
    </source>
</evidence>
<dbReference type="PANTHER" id="PTHR31948:SF138">
    <property type="entry name" value="ZINC-FINGER HOMEODOMAIN PROTEIN 7"/>
    <property type="match status" value="1"/>
</dbReference>
<keyword evidence="10" id="KW-0804">Transcription</keyword>
<dbReference type="InterPro" id="IPR006455">
    <property type="entry name" value="Homeodomain_ZF_HD"/>
</dbReference>
<evidence type="ECO:0000256" key="5">
    <source>
        <dbReference type="ARBA" id="ARBA00022771"/>
    </source>
</evidence>
<dbReference type="PROSITE" id="PS51523">
    <property type="entry name" value="ZF_HD_DIMER"/>
    <property type="match status" value="1"/>
</dbReference>
<reference evidence="14" key="1">
    <citation type="submission" date="2022-05" db="EMBL/GenBank/DDBJ databases">
        <title>The Musa troglodytarum L. genome provides insights into the mechanism of non-climacteric behaviour and enrichment of carotenoids.</title>
        <authorList>
            <person name="Wang J."/>
        </authorList>
    </citation>
    <scope>NUCLEOTIDE SEQUENCE</scope>
    <source>
        <tissue evidence="14">Leaf</tissue>
    </source>
</reference>
<feature type="region of interest" description="Disordered" evidence="12">
    <location>
        <begin position="1"/>
        <end position="22"/>
    </location>
</feature>
<evidence type="ECO:0000256" key="2">
    <source>
        <dbReference type="ARBA" id="ARBA00004123"/>
    </source>
</evidence>
<keyword evidence="8" id="KW-0238">DNA-binding</keyword>
<evidence type="ECO:0000256" key="10">
    <source>
        <dbReference type="ARBA" id="ARBA00023163"/>
    </source>
</evidence>
<evidence type="ECO:0000256" key="6">
    <source>
        <dbReference type="ARBA" id="ARBA00022833"/>
    </source>
</evidence>
<dbReference type="PANTHER" id="PTHR31948">
    <property type="entry name" value="ZINC-FINGER HOMEODOMAIN PROTEIN 2"/>
    <property type="match status" value="1"/>
</dbReference>
<keyword evidence="9" id="KW-0371">Homeobox</keyword>
<evidence type="ECO:0000256" key="8">
    <source>
        <dbReference type="ARBA" id="ARBA00023125"/>
    </source>
</evidence>
<gene>
    <name evidence="14" type="ORF">MUK42_15338</name>
</gene>
<keyword evidence="11" id="KW-0539">Nucleus</keyword>
<protein>
    <submittedName>
        <fullName evidence="14">ZF-HD protein dimerization region</fullName>
    </submittedName>
</protein>
<feature type="compositionally biased region" description="Low complexity" evidence="12">
    <location>
        <begin position="9"/>
        <end position="22"/>
    </location>
</feature>
<dbReference type="GO" id="GO:0003700">
    <property type="term" value="F:DNA-binding transcription factor activity"/>
    <property type="evidence" value="ECO:0007669"/>
    <property type="project" value="TreeGrafter"/>
</dbReference>
<evidence type="ECO:0000256" key="11">
    <source>
        <dbReference type="ARBA" id="ARBA00023242"/>
    </source>
</evidence>
<dbReference type="GO" id="GO:0000976">
    <property type="term" value="F:transcription cis-regulatory region binding"/>
    <property type="evidence" value="ECO:0007669"/>
    <property type="project" value="TreeGrafter"/>
</dbReference>
<comment type="function">
    <text evidence="1">Putative transcription factor.</text>
</comment>
<sequence length="349" mass="37723">MTLSVVMDSLLSPSSPSHPQVLLPSSPPLLLHLYSPSLRRQEQEEVYNPTPLQQSAFTRPLPSSSTSLLYVRGGGREGAGDARNGLGSLIQKPTPISAAPAVSGALGGSGGGGNRTHSTAAAAAIAATEPDTALRYRECLRNHAASLGGHILDGCCEFMPCSDDALRCAACGCHRSFHRKDNETDCALCDLQNGTHGRVPLLLPPPHLPPPPLAHHHALKPSDLLLHAGNSAGASVGAATESSSEELMAGAPRQQFIASKKRYRTKFTAEQKESMLAFAEKVGWRMQKQDDAAVQQFCRDAGVSRQVLKVWMHNNKNSSRKQQQQEQQQPQQQEEEDEEEQPQHEMPED</sequence>
<organism evidence="14 15">
    <name type="scientific">Musa troglodytarum</name>
    <name type="common">fe'i banana</name>
    <dbReference type="NCBI Taxonomy" id="320322"/>
    <lineage>
        <taxon>Eukaryota</taxon>
        <taxon>Viridiplantae</taxon>
        <taxon>Streptophyta</taxon>
        <taxon>Embryophyta</taxon>
        <taxon>Tracheophyta</taxon>
        <taxon>Spermatophyta</taxon>
        <taxon>Magnoliopsida</taxon>
        <taxon>Liliopsida</taxon>
        <taxon>Zingiberales</taxon>
        <taxon>Musaceae</taxon>
        <taxon>Musa</taxon>
    </lineage>
</organism>
<comment type="subcellular location">
    <subcellularLocation>
        <location evidence="2">Nucleus</location>
    </subcellularLocation>
</comment>
<evidence type="ECO:0000313" key="15">
    <source>
        <dbReference type="Proteomes" id="UP001055439"/>
    </source>
</evidence>
<comment type="subunit">
    <text evidence="3">Homo- and heterodimer with other ZFHD proteins.</text>
</comment>
<dbReference type="FunFam" id="1.10.10.60:FF:000257">
    <property type="entry name" value="Zinc-finger homeodomain protein 2"/>
    <property type="match status" value="1"/>
</dbReference>
<dbReference type="EMBL" id="CP097511">
    <property type="protein sequence ID" value="URE46561.1"/>
    <property type="molecule type" value="Genomic_DNA"/>
</dbReference>
<evidence type="ECO:0000256" key="7">
    <source>
        <dbReference type="ARBA" id="ARBA00023015"/>
    </source>
</evidence>
<evidence type="ECO:0000259" key="13">
    <source>
        <dbReference type="PROSITE" id="PS51523"/>
    </source>
</evidence>
<keyword evidence="7" id="KW-0805">Transcription regulation</keyword>
<dbReference type="NCBIfam" id="TIGR01566">
    <property type="entry name" value="ZF_HD_prot_N"/>
    <property type="match status" value="1"/>
</dbReference>
<feature type="region of interest" description="Disordered" evidence="12">
    <location>
        <begin position="41"/>
        <end position="62"/>
    </location>
</feature>
<dbReference type="AlphaFoldDB" id="A0A9E7I6T9"/>
<evidence type="ECO:0000256" key="9">
    <source>
        <dbReference type="ARBA" id="ARBA00023155"/>
    </source>
</evidence>
<proteinExistence type="predicted"/>
<keyword evidence="5" id="KW-0863">Zinc-finger</keyword>
<dbReference type="Proteomes" id="UP001055439">
    <property type="component" value="Chromosome 9"/>
</dbReference>
<evidence type="ECO:0000256" key="1">
    <source>
        <dbReference type="ARBA" id="ARBA00004049"/>
    </source>
</evidence>
<feature type="region of interest" description="Disordered" evidence="12">
    <location>
        <begin position="312"/>
        <end position="349"/>
    </location>
</feature>
<dbReference type="SUPFAM" id="SSF46689">
    <property type="entry name" value="Homeodomain-like"/>
    <property type="match status" value="1"/>
</dbReference>